<evidence type="ECO:0000256" key="1">
    <source>
        <dbReference type="ARBA" id="ARBA00004141"/>
    </source>
</evidence>
<feature type="transmembrane region" description="Helical" evidence="7">
    <location>
        <begin position="117"/>
        <end position="136"/>
    </location>
</feature>
<evidence type="ECO:0000313" key="8">
    <source>
        <dbReference type="EMBL" id="KAJ8911588.1"/>
    </source>
</evidence>
<comment type="caution">
    <text evidence="8">The sequence shown here is derived from an EMBL/GenBank/DDBJ whole genome shotgun (WGS) entry which is preliminary data.</text>
</comment>
<protein>
    <recommendedName>
        <fullName evidence="10">Progestin and adipoQ receptor family member 3</fullName>
    </recommendedName>
</protein>
<proteinExistence type="inferred from homology"/>
<feature type="non-terminal residue" evidence="8">
    <location>
        <position position="1"/>
    </location>
</feature>
<dbReference type="InterPro" id="IPR004254">
    <property type="entry name" value="AdipoR/HlyIII-related"/>
</dbReference>
<feature type="transmembrane region" description="Helical" evidence="7">
    <location>
        <begin position="182"/>
        <end position="205"/>
    </location>
</feature>
<evidence type="ECO:0000256" key="4">
    <source>
        <dbReference type="ARBA" id="ARBA00022989"/>
    </source>
</evidence>
<dbReference type="GO" id="GO:0038023">
    <property type="term" value="F:signaling receptor activity"/>
    <property type="evidence" value="ECO:0007669"/>
    <property type="project" value="TreeGrafter"/>
</dbReference>
<comment type="similarity">
    <text evidence="2">Belongs to the ADIPOR family.</text>
</comment>
<organism evidence="8 9">
    <name type="scientific">Exocentrus adspersus</name>
    <dbReference type="NCBI Taxonomy" id="1586481"/>
    <lineage>
        <taxon>Eukaryota</taxon>
        <taxon>Metazoa</taxon>
        <taxon>Ecdysozoa</taxon>
        <taxon>Arthropoda</taxon>
        <taxon>Hexapoda</taxon>
        <taxon>Insecta</taxon>
        <taxon>Pterygota</taxon>
        <taxon>Neoptera</taxon>
        <taxon>Endopterygota</taxon>
        <taxon>Coleoptera</taxon>
        <taxon>Polyphaga</taxon>
        <taxon>Cucujiformia</taxon>
        <taxon>Chrysomeloidea</taxon>
        <taxon>Cerambycidae</taxon>
        <taxon>Lamiinae</taxon>
        <taxon>Acanthocinini</taxon>
        <taxon>Exocentrus</taxon>
    </lineage>
</organism>
<keyword evidence="3 7" id="KW-0812">Transmembrane</keyword>
<feature type="binding site" evidence="6">
    <location>
        <position position="168"/>
    </location>
    <ligand>
        <name>Zn(2+)</name>
        <dbReference type="ChEBI" id="CHEBI:29105"/>
    </ligand>
</feature>
<evidence type="ECO:0008006" key="10">
    <source>
        <dbReference type="Google" id="ProtNLM"/>
    </source>
</evidence>
<evidence type="ECO:0000256" key="7">
    <source>
        <dbReference type="SAM" id="Phobius"/>
    </source>
</evidence>
<feature type="transmembrane region" description="Helical" evidence="7">
    <location>
        <begin position="273"/>
        <end position="293"/>
    </location>
</feature>
<dbReference type="Proteomes" id="UP001159042">
    <property type="component" value="Unassembled WGS sequence"/>
</dbReference>
<evidence type="ECO:0000256" key="6">
    <source>
        <dbReference type="PIRSR" id="PIRSR604254-1"/>
    </source>
</evidence>
<evidence type="ECO:0000313" key="9">
    <source>
        <dbReference type="Proteomes" id="UP001159042"/>
    </source>
</evidence>
<dbReference type="GO" id="GO:0016020">
    <property type="term" value="C:membrane"/>
    <property type="evidence" value="ECO:0007669"/>
    <property type="project" value="UniProtKB-SubCell"/>
</dbReference>
<keyword evidence="9" id="KW-1185">Reference proteome</keyword>
<keyword evidence="6" id="KW-0862">Zinc</keyword>
<evidence type="ECO:0000256" key="5">
    <source>
        <dbReference type="ARBA" id="ARBA00023136"/>
    </source>
</evidence>
<dbReference type="Pfam" id="PF03006">
    <property type="entry name" value="HlyIII"/>
    <property type="match status" value="1"/>
</dbReference>
<feature type="binding site" evidence="6">
    <location>
        <position position="316"/>
    </location>
    <ligand>
        <name>Zn(2+)</name>
        <dbReference type="ChEBI" id="CHEBI:29105"/>
    </ligand>
</feature>
<dbReference type="PANTHER" id="PTHR20855">
    <property type="entry name" value="ADIPOR/PROGESTIN RECEPTOR-RELATED"/>
    <property type="match status" value="1"/>
</dbReference>
<sequence length="331" mass="38096">ELPDKADIKFGDITACYFKETSTFKIAEAVCGIHDHTQSLLEDLTPDVYSLSEPANFCEKNCDDDIYYEKARQLLLYEDAPEYMKHNSYILSGYRGILNTDLCIESIFWWTNETINIWSHIFGLVLFVALTIYDLIIVKVQAPFGDKIIVGSVLICFQACMALSSLYHTFSCRSEEDCYTFLSYDLFGIALSLLAIYTSGIYYAFWCDEELQSFYLTTITFIFILAMILQIPRLNVNSNLKMMVFVAWACYGVIPTLHWTFHMGGFENPVVCLLLPRVLGMYAISGSAFLIYITKIPERFSAGKFDFIGHSHQWWHFFVVAALYYWHNTGM</sequence>
<evidence type="ECO:0000256" key="3">
    <source>
        <dbReference type="ARBA" id="ARBA00022692"/>
    </source>
</evidence>
<keyword evidence="6" id="KW-0479">Metal-binding</keyword>
<name>A0AAV8VBQ5_9CUCU</name>
<reference evidence="8 9" key="1">
    <citation type="journal article" date="2023" name="Insect Mol. Biol.">
        <title>Genome sequencing provides insights into the evolution of gene families encoding plant cell wall-degrading enzymes in longhorned beetles.</title>
        <authorList>
            <person name="Shin N.R."/>
            <person name="Okamura Y."/>
            <person name="Kirsch R."/>
            <person name="Pauchet Y."/>
        </authorList>
    </citation>
    <scope>NUCLEOTIDE SEQUENCE [LARGE SCALE GENOMIC DNA]</scope>
    <source>
        <strain evidence="8">EAD_L_NR</strain>
    </source>
</reference>
<feature type="non-terminal residue" evidence="8">
    <location>
        <position position="331"/>
    </location>
</feature>
<feature type="transmembrane region" description="Helical" evidence="7">
    <location>
        <begin position="243"/>
        <end position="261"/>
    </location>
</feature>
<gene>
    <name evidence="8" type="ORF">NQ315_016125</name>
</gene>
<accession>A0AAV8VBQ5</accession>
<dbReference type="EMBL" id="JANEYG010000178">
    <property type="protein sequence ID" value="KAJ8911588.1"/>
    <property type="molecule type" value="Genomic_DNA"/>
</dbReference>
<comment type="subcellular location">
    <subcellularLocation>
        <location evidence="1">Membrane</location>
        <topology evidence="1">Multi-pass membrane protein</topology>
    </subcellularLocation>
</comment>
<dbReference type="AlphaFoldDB" id="A0AAV8VBQ5"/>
<evidence type="ECO:0000256" key="2">
    <source>
        <dbReference type="ARBA" id="ARBA00007018"/>
    </source>
</evidence>
<feature type="binding site" evidence="6">
    <location>
        <position position="312"/>
    </location>
    <ligand>
        <name>Zn(2+)</name>
        <dbReference type="ChEBI" id="CHEBI:29105"/>
    </ligand>
</feature>
<dbReference type="GO" id="GO:0046872">
    <property type="term" value="F:metal ion binding"/>
    <property type="evidence" value="ECO:0007669"/>
    <property type="project" value="UniProtKB-KW"/>
</dbReference>
<feature type="transmembrane region" description="Helical" evidence="7">
    <location>
        <begin position="211"/>
        <end position="231"/>
    </location>
</feature>
<keyword evidence="5 7" id="KW-0472">Membrane</keyword>
<keyword evidence="4 7" id="KW-1133">Transmembrane helix</keyword>
<dbReference type="PANTHER" id="PTHR20855:SF15">
    <property type="entry name" value="PROGESTIN AND ADIPOQ RECEPTOR FAMILY MEMBER 3"/>
    <property type="match status" value="1"/>
</dbReference>
<feature type="transmembrane region" description="Helical" evidence="7">
    <location>
        <begin position="148"/>
        <end position="170"/>
    </location>
</feature>